<sequence>MMKNIGTIILITVLLLLTNCGKDEGPEPQLEQNRPPGAFTLLSPENGAEDELRTPTLSWEKALDPDGDEVTYDLYLGKQGEPTSLLAEALTVNSFTSIDTLDFYREYQWKVIAKDAKGASTSSPVKSFFVKPPSIVVLRRHAIDTADKYFEYADDGYLDELEDHNQRGWGLKYDTATEKLERSYQGMQEAFVYNYYKDMQETVTGSSIERSESWLFEYDSPFEALTRIYHEIRELGGTNLVEDISFIYEDRVSIVDTSAPKPIQIFIASVTDSGTTSKKIEVEWIEENIAKITTELNSPDGFVFSEQFEYEYDNNVNPYYTIIREQFGFDAFYVTNFETGLETIDFGPFYWQSKNNITKMMKTEQGTNGRFVTNRTYDYTYSKDYYPIFAKVAHFNDTTSMQWTEEWNY</sequence>
<accession>A0ACC7LL03</accession>
<comment type="caution">
    <text evidence="1">The sequence shown here is derived from an EMBL/GenBank/DDBJ whole genome shotgun (WGS) entry which is preliminary data.</text>
</comment>
<keyword evidence="2" id="KW-1185">Reference proteome</keyword>
<evidence type="ECO:0000313" key="2">
    <source>
        <dbReference type="Proteomes" id="UP001595191"/>
    </source>
</evidence>
<dbReference type="Proteomes" id="UP001595191">
    <property type="component" value="Unassembled WGS sequence"/>
</dbReference>
<name>A0ACC7LL03_9FLAO</name>
<organism evidence="1 2">
    <name type="scientific">Meishania litoralis</name>
    <dbReference type="NCBI Taxonomy" id="3434685"/>
    <lineage>
        <taxon>Bacteria</taxon>
        <taxon>Pseudomonadati</taxon>
        <taxon>Bacteroidota</taxon>
        <taxon>Flavobacteriia</taxon>
        <taxon>Flavobacteriales</taxon>
        <taxon>Flavobacteriaceae</taxon>
        <taxon>Meishania</taxon>
    </lineage>
</organism>
<reference evidence="1" key="1">
    <citation type="submission" date="2024-09" db="EMBL/GenBank/DDBJ databases">
        <authorList>
            <person name="Liu J."/>
        </authorList>
    </citation>
    <scope>NUCLEOTIDE SEQUENCE</scope>
    <source>
        <strain evidence="1">NBU2967</strain>
    </source>
</reference>
<gene>
    <name evidence="1" type="ORF">ACEZ3G_04080</name>
</gene>
<proteinExistence type="predicted"/>
<evidence type="ECO:0000313" key="1">
    <source>
        <dbReference type="EMBL" id="MFH6602642.1"/>
    </source>
</evidence>
<dbReference type="EMBL" id="JBHFPV010000001">
    <property type="protein sequence ID" value="MFH6602642.1"/>
    <property type="molecule type" value="Genomic_DNA"/>
</dbReference>
<protein>
    <submittedName>
        <fullName evidence="1">Fibronectin type III domain-containing protein</fullName>
    </submittedName>
</protein>